<keyword evidence="1" id="KW-0472">Membrane</keyword>
<evidence type="ECO:0000313" key="4">
    <source>
        <dbReference type="Proteomes" id="UP000472710"/>
    </source>
</evidence>
<evidence type="ECO:0000256" key="1">
    <source>
        <dbReference type="SAM" id="Phobius"/>
    </source>
</evidence>
<accession>A0ABQ1CRV8</accession>
<keyword evidence="1" id="KW-1133">Transmembrane helix</keyword>
<comment type="caution">
    <text evidence="3">The sequence shown here is derived from an EMBL/GenBank/DDBJ whole genome shotgun (WGS) entry which is preliminary data.</text>
</comment>
<gene>
    <name evidence="3" type="ORF">Sdia_36570</name>
</gene>
<evidence type="ECO:0000313" key="3">
    <source>
        <dbReference type="EMBL" id="GFH72889.1"/>
    </source>
</evidence>
<keyword evidence="4" id="KW-1185">Reference proteome</keyword>
<protein>
    <submittedName>
        <fullName evidence="3">Membrane protein</fullName>
    </submittedName>
</protein>
<name>A0ABQ1CRV8_STRDI</name>
<feature type="domain" description="TadE-like" evidence="2">
    <location>
        <begin position="12"/>
        <end position="53"/>
    </location>
</feature>
<organism evidence="3 4">
    <name type="scientific">Streptomyces diastaticus subsp. diastaticus</name>
    <dbReference type="NCBI Taxonomy" id="68040"/>
    <lineage>
        <taxon>Bacteria</taxon>
        <taxon>Bacillati</taxon>
        <taxon>Actinomycetota</taxon>
        <taxon>Actinomycetes</taxon>
        <taxon>Kitasatosporales</taxon>
        <taxon>Streptomycetaceae</taxon>
        <taxon>Streptomyces</taxon>
        <taxon>Streptomyces diastaticus group</taxon>
    </lineage>
</organism>
<dbReference type="Proteomes" id="UP000472710">
    <property type="component" value="Unassembled WGS sequence"/>
</dbReference>
<dbReference type="Pfam" id="PF07811">
    <property type="entry name" value="TadE"/>
    <property type="match status" value="1"/>
</dbReference>
<feature type="transmembrane region" description="Helical" evidence="1">
    <location>
        <begin position="12"/>
        <end position="40"/>
    </location>
</feature>
<sequence>MIRLKRGSTDRGAAAVEAAIVLPFVLLFTLLLVQGFLVAYANATVHTAAREGVSASRMNGASAQDGATKARAALASLGGTLVVDQEVSVAGGAEEVTVQVRGRTVSMLPGLPGVAVSASVSGPVERWTTPAGAR</sequence>
<dbReference type="GeneID" id="95073476"/>
<dbReference type="EMBL" id="BLLN01000004">
    <property type="protein sequence ID" value="GFH72889.1"/>
    <property type="molecule type" value="Genomic_DNA"/>
</dbReference>
<proteinExistence type="predicted"/>
<evidence type="ECO:0000259" key="2">
    <source>
        <dbReference type="Pfam" id="PF07811"/>
    </source>
</evidence>
<keyword evidence="1" id="KW-0812">Transmembrane</keyword>
<dbReference type="InterPro" id="IPR012495">
    <property type="entry name" value="TadE-like_dom"/>
</dbReference>
<reference evidence="3 4" key="1">
    <citation type="submission" date="2020-02" db="EMBL/GenBank/DDBJ databases">
        <title>Whole genome shotgun sequence of Streptomyces diastaticus subsp. diastaticus NBRC 13412.</title>
        <authorList>
            <person name="Ichikawa N."/>
            <person name="Komaki H."/>
            <person name="Tamura T."/>
        </authorList>
    </citation>
    <scope>NUCLEOTIDE SEQUENCE [LARGE SCALE GENOMIC DNA]</scope>
    <source>
        <strain evidence="3 4">NBRC 13412</strain>
    </source>
</reference>
<dbReference type="RefSeq" id="WP_189500788.1">
    <property type="nucleotide sequence ID" value="NZ_BLLN01000004.1"/>
</dbReference>